<feature type="non-terminal residue" evidence="9">
    <location>
        <position position="144"/>
    </location>
</feature>
<dbReference type="PANTHER" id="PTHR43005:SF2">
    <property type="entry name" value="INTEGRAL MEMBRANE SUGAR TRANSPORT PROTEIN"/>
    <property type="match status" value="1"/>
</dbReference>
<accession>A0A0F9LNU1</accession>
<comment type="subcellular location">
    <subcellularLocation>
        <location evidence="1">Cell membrane</location>
        <topology evidence="1">Multi-pass membrane protein</topology>
    </subcellularLocation>
</comment>
<evidence type="ECO:0000256" key="1">
    <source>
        <dbReference type="ARBA" id="ARBA00004651"/>
    </source>
</evidence>
<protein>
    <recommendedName>
        <fullName evidence="8">ABC transmembrane type-1 domain-containing protein</fullName>
    </recommendedName>
</protein>
<keyword evidence="4 7" id="KW-0812">Transmembrane</keyword>
<evidence type="ECO:0000313" key="9">
    <source>
        <dbReference type="EMBL" id="KKM47053.1"/>
    </source>
</evidence>
<dbReference type="AlphaFoldDB" id="A0A0F9LNU1"/>
<keyword evidence="5 7" id="KW-1133">Transmembrane helix</keyword>
<dbReference type="PROSITE" id="PS50928">
    <property type="entry name" value="ABC_TM1"/>
    <property type="match status" value="1"/>
</dbReference>
<evidence type="ECO:0000259" key="8">
    <source>
        <dbReference type="PROSITE" id="PS50928"/>
    </source>
</evidence>
<dbReference type="InterPro" id="IPR035906">
    <property type="entry name" value="MetI-like_sf"/>
</dbReference>
<evidence type="ECO:0000256" key="7">
    <source>
        <dbReference type="SAM" id="Phobius"/>
    </source>
</evidence>
<evidence type="ECO:0000256" key="5">
    <source>
        <dbReference type="ARBA" id="ARBA00022989"/>
    </source>
</evidence>
<proteinExistence type="predicted"/>
<evidence type="ECO:0000256" key="6">
    <source>
        <dbReference type="ARBA" id="ARBA00023136"/>
    </source>
</evidence>
<gene>
    <name evidence="9" type="ORF">LCGC14_1559170</name>
</gene>
<keyword evidence="6 7" id="KW-0472">Membrane</keyword>
<name>A0A0F9LNU1_9ZZZZ</name>
<evidence type="ECO:0000256" key="4">
    <source>
        <dbReference type="ARBA" id="ARBA00022692"/>
    </source>
</evidence>
<dbReference type="GO" id="GO:0055085">
    <property type="term" value="P:transmembrane transport"/>
    <property type="evidence" value="ECO:0007669"/>
    <property type="project" value="InterPro"/>
</dbReference>
<dbReference type="Gene3D" id="1.10.3720.10">
    <property type="entry name" value="MetI-like"/>
    <property type="match status" value="1"/>
</dbReference>
<comment type="caution">
    <text evidence="9">The sequence shown here is derived from an EMBL/GenBank/DDBJ whole genome shotgun (WGS) entry which is preliminary data.</text>
</comment>
<feature type="transmembrane region" description="Helical" evidence="7">
    <location>
        <begin position="20"/>
        <end position="43"/>
    </location>
</feature>
<dbReference type="GO" id="GO:0005886">
    <property type="term" value="C:plasma membrane"/>
    <property type="evidence" value="ECO:0007669"/>
    <property type="project" value="UniProtKB-SubCell"/>
</dbReference>
<evidence type="ECO:0000256" key="2">
    <source>
        <dbReference type="ARBA" id="ARBA00022448"/>
    </source>
</evidence>
<dbReference type="InterPro" id="IPR000515">
    <property type="entry name" value="MetI-like"/>
</dbReference>
<dbReference type="SUPFAM" id="SSF161098">
    <property type="entry name" value="MetI-like"/>
    <property type="match status" value="1"/>
</dbReference>
<feature type="transmembrane region" description="Helical" evidence="7">
    <location>
        <begin position="115"/>
        <end position="135"/>
    </location>
</feature>
<evidence type="ECO:0000256" key="3">
    <source>
        <dbReference type="ARBA" id="ARBA00022475"/>
    </source>
</evidence>
<organism evidence="9">
    <name type="scientific">marine sediment metagenome</name>
    <dbReference type="NCBI Taxonomy" id="412755"/>
    <lineage>
        <taxon>unclassified sequences</taxon>
        <taxon>metagenomes</taxon>
        <taxon>ecological metagenomes</taxon>
    </lineage>
</organism>
<dbReference type="PANTHER" id="PTHR43005">
    <property type="entry name" value="BLR7065 PROTEIN"/>
    <property type="match status" value="1"/>
</dbReference>
<sequence>MKRGIQRFFDFERSDAKLAAVLLTPTLLLVIGVVAYPLIYSFVMSFGDVEFANIKDYDFVGISQYVKTFTDPDFINSIQVSAKFVFFTVLVKLVLGTLIAVMLKENFIGRSMTRALVIIPWATPFVVVGLMWKWMLHSKVGVIN</sequence>
<keyword evidence="3" id="KW-1003">Cell membrane</keyword>
<keyword evidence="2" id="KW-0813">Transport</keyword>
<feature type="transmembrane region" description="Helical" evidence="7">
    <location>
        <begin position="84"/>
        <end position="103"/>
    </location>
</feature>
<feature type="domain" description="ABC transmembrane type-1" evidence="8">
    <location>
        <begin position="78"/>
        <end position="144"/>
    </location>
</feature>
<reference evidence="9" key="1">
    <citation type="journal article" date="2015" name="Nature">
        <title>Complex archaea that bridge the gap between prokaryotes and eukaryotes.</title>
        <authorList>
            <person name="Spang A."/>
            <person name="Saw J.H."/>
            <person name="Jorgensen S.L."/>
            <person name="Zaremba-Niedzwiedzka K."/>
            <person name="Martijn J."/>
            <person name="Lind A.E."/>
            <person name="van Eijk R."/>
            <person name="Schleper C."/>
            <person name="Guy L."/>
            <person name="Ettema T.J."/>
        </authorList>
    </citation>
    <scope>NUCLEOTIDE SEQUENCE</scope>
</reference>
<dbReference type="EMBL" id="LAZR01012023">
    <property type="protein sequence ID" value="KKM47053.1"/>
    <property type="molecule type" value="Genomic_DNA"/>
</dbReference>